<evidence type="ECO:0000259" key="3">
    <source>
        <dbReference type="Pfam" id="PF00561"/>
    </source>
</evidence>
<organism evidence="4 5">
    <name type="scientific">Maricaulis maris (strain MCS10)</name>
    <name type="common">Caulobacter maris</name>
    <dbReference type="NCBI Taxonomy" id="394221"/>
    <lineage>
        <taxon>Bacteria</taxon>
        <taxon>Pseudomonadati</taxon>
        <taxon>Pseudomonadota</taxon>
        <taxon>Alphaproteobacteria</taxon>
        <taxon>Maricaulales</taxon>
        <taxon>Maricaulaceae</taxon>
        <taxon>Maricaulis</taxon>
    </lineage>
</organism>
<dbReference type="InterPro" id="IPR029058">
    <property type="entry name" value="AB_hydrolase_fold"/>
</dbReference>
<reference evidence="4 5" key="1">
    <citation type="submission" date="2006-08" db="EMBL/GenBank/DDBJ databases">
        <title>Complete sequence of Maricaulis maris MCS10.</title>
        <authorList>
            <consortium name="US DOE Joint Genome Institute"/>
            <person name="Copeland A."/>
            <person name="Lucas S."/>
            <person name="Lapidus A."/>
            <person name="Barry K."/>
            <person name="Detter J.C."/>
            <person name="Glavina del Rio T."/>
            <person name="Hammon N."/>
            <person name="Israni S."/>
            <person name="Dalin E."/>
            <person name="Tice H."/>
            <person name="Pitluck S."/>
            <person name="Saunders E."/>
            <person name="Brettin T."/>
            <person name="Bruce D."/>
            <person name="Han C."/>
            <person name="Tapia R."/>
            <person name="Gilna P."/>
            <person name="Schmutz J."/>
            <person name="Larimer F."/>
            <person name="Land M."/>
            <person name="Hauser L."/>
            <person name="Kyrpides N."/>
            <person name="Mikhailova N."/>
            <person name="Viollier P."/>
            <person name="Stephens C."/>
            <person name="Richardson P."/>
        </authorList>
    </citation>
    <scope>NUCLEOTIDE SEQUENCE [LARGE SCALE GENOMIC DNA]</scope>
    <source>
        <strain evidence="4 5">MCS10</strain>
    </source>
</reference>
<dbReference type="Pfam" id="PF00561">
    <property type="entry name" value="Abhydrolase_1"/>
    <property type="match status" value="1"/>
</dbReference>
<dbReference type="EMBL" id="CP000449">
    <property type="protein sequence ID" value="ABI65433.1"/>
    <property type="molecule type" value="Genomic_DNA"/>
</dbReference>
<keyword evidence="2" id="KW-1133">Transmembrane helix</keyword>
<dbReference type="STRING" id="394221.Mmar10_1140"/>
<dbReference type="Gene3D" id="3.40.50.1820">
    <property type="entry name" value="alpha/beta hydrolase"/>
    <property type="match status" value="1"/>
</dbReference>
<dbReference type="HOGENOM" id="CLU_020336_13_0_5"/>
<gene>
    <name evidence="4" type="ordered locus">Mmar10_1140</name>
</gene>
<dbReference type="ESTHER" id="marmm-q0aqk4">
    <property type="family name" value="6_AlphaBeta_hydrolase"/>
</dbReference>
<dbReference type="AlphaFoldDB" id="Q0AQK4"/>
<evidence type="ECO:0000313" key="5">
    <source>
        <dbReference type="Proteomes" id="UP000001964"/>
    </source>
</evidence>
<dbReference type="PRINTS" id="PR00111">
    <property type="entry name" value="ABHYDROLASE"/>
</dbReference>
<feature type="transmembrane region" description="Helical" evidence="2">
    <location>
        <begin position="6"/>
        <end position="24"/>
    </location>
</feature>
<dbReference type="GO" id="GO:0016787">
    <property type="term" value="F:hydrolase activity"/>
    <property type="evidence" value="ECO:0007669"/>
    <property type="project" value="UniProtKB-KW"/>
</dbReference>
<dbReference type="KEGG" id="mmr:Mmar10_1140"/>
<accession>Q0AQK4</accession>
<dbReference type="RefSeq" id="WP_011643080.1">
    <property type="nucleotide sequence ID" value="NC_008347.1"/>
</dbReference>
<dbReference type="SUPFAM" id="SSF53474">
    <property type="entry name" value="alpha/beta-Hydrolases"/>
    <property type="match status" value="1"/>
</dbReference>
<feature type="domain" description="AB hydrolase-1" evidence="3">
    <location>
        <begin position="62"/>
        <end position="300"/>
    </location>
</feature>
<evidence type="ECO:0000313" key="4">
    <source>
        <dbReference type="EMBL" id="ABI65433.1"/>
    </source>
</evidence>
<dbReference type="eggNOG" id="COG2267">
    <property type="taxonomic scope" value="Bacteria"/>
</dbReference>
<evidence type="ECO:0000256" key="1">
    <source>
        <dbReference type="ARBA" id="ARBA00022801"/>
    </source>
</evidence>
<dbReference type="InterPro" id="IPR000639">
    <property type="entry name" value="Epox_hydrolase-like"/>
</dbReference>
<keyword evidence="2" id="KW-0472">Membrane</keyword>
<proteinExistence type="predicted"/>
<dbReference type="GO" id="GO:0016020">
    <property type="term" value="C:membrane"/>
    <property type="evidence" value="ECO:0007669"/>
    <property type="project" value="TreeGrafter"/>
</dbReference>
<dbReference type="PRINTS" id="PR00412">
    <property type="entry name" value="EPOXHYDRLASE"/>
</dbReference>
<dbReference type="MEROPS" id="S33.010"/>
<dbReference type="OrthoDB" id="9815441at2"/>
<dbReference type="InterPro" id="IPR050266">
    <property type="entry name" value="AB_hydrolase_sf"/>
</dbReference>
<protein>
    <submittedName>
        <fullName evidence="4">Alpha/beta hydrolase fold protein</fullName>
    </submittedName>
</protein>
<name>Q0AQK4_MARMM</name>
<sequence precursor="true">MLTVLLAVLGGIILIFILALFIAWRFSHMVAKKASAALPPKGHFTEVSGGRLHWIEKGEGQPVVMIHGLGGNHHNFTYAMTERLAAAGYRAIAVDRPGCGWSERDSDEQARVPEQARMIAEMLEKEGIDKPLLVGHSLGGAVSLALAVNHPDRVGGLALVSALVTPPDTPAEAFAGIDIANPGMRRFIAETIAIPMSIRNGAKTLAIIFGPDPAPEDFRTRGGGLLSMRPDAFYAAATDLTAVGKDMHAITARIGEIQVPVGMFYGMADRILSAPEQIAALSAALPDADVETMEARGHMPPVIEPERLEAFIVRMAGKLG</sequence>
<dbReference type="PANTHER" id="PTHR43798">
    <property type="entry name" value="MONOACYLGLYCEROL LIPASE"/>
    <property type="match status" value="1"/>
</dbReference>
<evidence type="ECO:0000256" key="2">
    <source>
        <dbReference type="SAM" id="Phobius"/>
    </source>
</evidence>
<dbReference type="InterPro" id="IPR000073">
    <property type="entry name" value="AB_hydrolase_1"/>
</dbReference>
<keyword evidence="5" id="KW-1185">Reference proteome</keyword>
<dbReference type="Proteomes" id="UP000001964">
    <property type="component" value="Chromosome"/>
</dbReference>
<keyword evidence="1 4" id="KW-0378">Hydrolase</keyword>
<keyword evidence="2" id="KW-0812">Transmembrane</keyword>
<dbReference type="PANTHER" id="PTHR43798:SF31">
    <property type="entry name" value="AB HYDROLASE SUPERFAMILY PROTEIN YCLE"/>
    <property type="match status" value="1"/>
</dbReference>